<name>A0A498RGT5_9FIRM</name>
<dbReference type="AlphaFoldDB" id="A0A498RGT5"/>
<evidence type="ECO:0000313" key="2">
    <source>
        <dbReference type="Proteomes" id="UP000277811"/>
    </source>
</evidence>
<protein>
    <submittedName>
        <fullName evidence="1">Uncharacterized protein</fullName>
    </submittedName>
</protein>
<keyword evidence="2" id="KW-1185">Reference proteome</keyword>
<reference evidence="1 2" key="1">
    <citation type="submission" date="2018-06" db="EMBL/GenBank/DDBJ databases">
        <authorList>
            <person name="Strepis N."/>
        </authorList>
    </citation>
    <scope>NUCLEOTIDE SEQUENCE [LARGE SCALE GENOMIC DNA]</scope>
    <source>
        <strain evidence="1">LUCI</strain>
    </source>
</reference>
<proteinExistence type="predicted"/>
<organism evidence="1 2">
    <name type="scientific">Lucifera butyrica</name>
    <dbReference type="NCBI Taxonomy" id="1351585"/>
    <lineage>
        <taxon>Bacteria</taxon>
        <taxon>Bacillati</taxon>
        <taxon>Bacillota</taxon>
        <taxon>Negativicutes</taxon>
        <taxon>Veillonellales</taxon>
        <taxon>Veillonellaceae</taxon>
        <taxon>Lucifera</taxon>
    </lineage>
</organism>
<dbReference type="EMBL" id="UPPP01000116">
    <property type="protein sequence ID" value="VBB09292.1"/>
    <property type="molecule type" value="Genomic_DNA"/>
</dbReference>
<accession>A0A498RGT5</accession>
<dbReference type="Proteomes" id="UP000277811">
    <property type="component" value="Unassembled WGS sequence"/>
</dbReference>
<evidence type="ECO:0000313" key="1">
    <source>
        <dbReference type="EMBL" id="VBB09292.1"/>
    </source>
</evidence>
<gene>
    <name evidence="1" type="ORF">LUCI_4582</name>
</gene>
<sequence>MGEFVNAGLLHFVRNDKLRNGVIIKKSPLKKGIRKQS</sequence>